<protein>
    <submittedName>
        <fullName evidence="3">AAA family ATPase</fullName>
    </submittedName>
</protein>
<dbReference type="Pfam" id="PF20469">
    <property type="entry name" value="OLD-like_TOPRIM"/>
    <property type="match status" value="1"/>
</dbReference>
<feature type="domain" description="Endonuclease GajA/Old nuclease/RecF-like AAA" evidence="1">
    <location>
        <begin position="3"/>
        <end position="61"/>
    </location>
</feature>
<dbReference type="CDD" id="cd01026">
    <property type="entry name" value="TOPRIM_OLD"/>
    <property type="match status" value="1"/>
</dbReference>
<dbReference type="Gene3D" id="3.40.50.300">
    <property type="entry name" value="P-loop containing nucleotide triphosphate hydrolases"/>
    <property type="match status" value="2"/>
</dbReference>
<dbReference type="AlphaFoldDB" id="A0AAU1M5H3"/>
<accession>A0AAU1M5H3</accession>
<organism evidence="3">
    <name type="scientific">Streptomyces sp. NBC_00148</name>
    <dbReference type="NCBI Taxonomy" id="2903626"/>
    <lineage>
        <taxon>Bacteria</taxon>
        <taxon>Bacillati</taxon>
        <taxon>Actinomycetota</taxon>
        <taxon>Actinomycetes</taxon>
        <taxon>Kitasatosporales</taxon>
        <taxon>Streptomycetaceae</taxon>
        <taxon>Streptomyces</taxon>
    </lineage>
</organism>
<evidence type="ECO:0000259" key="2">
    <source>
        <dbReference type="Pfam" id="PF20469"/>
    </source>
</evidence>
<name>A0AAU1M5H3_9ACTN</name>
<dbReference type="Pfam" id="PF13175">
    <property type="entry name" value="AAA_15"/>
    <property type="match status" value="2"/>
</dbReference>
<sequence>MSNFRALQDVEVKIDKKATLVVGRNNSGKTSFANLFDKFFGSDDSKFILEDLSVSRIKGIKSAVAAYRTAQAEPEDSSESREEQLKAAEKLLPVISVQVVIAYTVEDDLALLSGIILDLDEDCLEARLEAVLSVKRPRDFLEQVDAALTRQGPDFDWGKFLRKNFSTFYVTSYWAVSALDPHVRREITPAAARRVLSVKSIHAQPRIDDVPADRARTLSKTFETFYKANSADEERNRNIEGIEQALAVASKSIDINYGLLFRPILDELRTFGVGTITPLQTPEIISLIESGDILRGSTRIQYASSGSDHSLPEGHNGLGYSKLISTVVQVIGFYHAYLRLKPRPALQLLFIEEPEAHLHPQMQEVFISNINRLLEKEEWAVQAVLTTHSSHIVASSGFGAVRYFDSNGLTLKVKDLSDFEHTIKQQTNGKTTLQFLAQYMHTHRCDMFFADRIILIEGTAERLLLRAMISKCAPELANQYISIIEVGDAYAGRFKTLLEFLGVPALVITDLDSVDPATKKRCAPDTGGALTSNATLKEWVPKLSEVKTLLQAPAEAKVCGNVRVAYEVPEADGGPCGRSFEDAMIIANADMFARNLGTLALKNAFTSEVGIMPRPEAIAAAAFPIAERLSRKKTDFAFDMVLTEGWTVPRYIQEGLQWLMR</sequence>
<feature type="domain" description="Endonuclease GajA/Old nuclease/RecF-like AAA" evidence="1">
    <location>
        <begin position="217"/>
        <end position="393"/>
    </location>
</feature>
<dbReference type="SUPFAM" id="SSF52540">
    <property type="entry name" value="P-loop containing nucleoside triphosphate hydrolases"/>
    <property type="match status" value="1"/>
</dbReference>
<dbReference type="PANTHER" id="PTHR43581:SF2">
    <property type="entry name" value="EXCINUCLEASE ATPASE SUBUNIT"/>
    <property type="match status" value="1"/>
</dbReference>
<evidence type="ECO:0000313" key="3">
    <source>
        <dbReference type="EMBL" id="WTQ78694.1"/>
    </source>
</evidence>
<proteinExistence type="predicted"/>
<feature type="domain" description="OLD protein-like TOPRIM" evidence="2">
    <location>
        <begin position="448"/>
        <end position="512"/>
    </location>
</feature>
<dbReference type="EMBL" id="CP108169">
    <property type="protein sequence ID" value="WTQ78694.1"/>
    <property type="molecule type" value="Genomic_DNA"/>
</dbReference>
<dbReference type="PANTHER" id="PTHR43581">
    <property type="entry name" value="ATP/GTP PHOSPHATASE"/>
    <property type="match status" value="1"/>
</dbReference>
<reference evidence="3" key="1">
    <citation type="submission" date="2022-10" db="EMBL/GenBank/DDBJ databases">
        <title>The complete genomes of actinobacterial strains from the NBC collection.</title>
        <authorList>
            <person name="Joergensen T.S."/>
            <person name="Alvarez Arevalo M."/>
            <person name="Sterndorff E.B."/>
            <person name="Faurdal D."/>
            <person name="Vuksanovic O."/>
            <person name="Mourched A.-S."/>
            <person name="Charusanti P."/>
            <person name="Shaw S."/>
            <person name="Blin K."/>
            <person name="Weber T."/>
        </authorList>
    </citation>
    <scope>NUCLEOTIDE SEQUENCE</scope>
    <source>
        <strain evidence="3">NBC_00148</strain>
    </source>
</reference>
<dbReference type="InterPro" id="IPR027417">
    <property type="entry name" value="P-loop_NTPase"/>
</dbReference>
<evidence type="ECO:0000259" key="1">
    <source>
        <dbReference type="Pfam" id="PF13175"/>
    </source>
</evidence>
<gene>
    <name evidence="3" type="ORF">OG222_34245</name>
</gene>
<dbReference type="InterPro" id="IPR051396">
    <property type="entry name" value="Bact_Antivir_Def_Nuclease"/>
</dbReference>
<dbReference type="InterPro" id="IPR041685">
    <property type="entry name" value="AAA_GajA/Old/RecF-like"/>
</dbReference>
<dbReference type="InterPro" id="IPR034139">
    <property type="entry name" value="TOPRIM_OLD"/>
</dbReference>